<reference evidence="4" key="1">
    <citation type="submission" date="2020-10" db="EMBL/GenBank/DDBJ databases">
        <title>Whole-genome sequence of Luteibacter sp. EIF3.</title>
        <authorList>
            <person name="Friedrich I."/>
            <person name="Hertel R."/>
            <person name="Daniel R."/>
        </authorList>
    </citation>
    <scope>NUCLEOTIDE SEQUENCE</scope>
    <source>
        <strain evidence="4">EIF3</strain>
    </source>
</reference>
<protein>
    <submittedName>
        <fullName evidence="4">NAD(P)H-dependent oxidoreductase</fullName>
    </submittedName>
</protein>
<feature type="domain" description="NADPH-dependent FMN reductase-like" evidence="3">
    <location>
        <begin position="1"/>
        <end position="144"/>
    </location>
</feature>
<dbReference type="InterPro" id="IPR005025">
    <property type="entry name" value="FMN_Rdtase-like_dom"/>
</dbReference>
<evidence type="ECO:0000313" key="4">
    <source>
        <dbReference type="EMBL" id="URL58490.1"/>
    </source>
</evidence>
<name>A0ABY4T1K5_9GAMM</name>
<keyword evidence="2" id="KW-0288">FMN</keyword>
<evidence type="ECO:0000256" key="1">
    <source>
        <dbReference type="ARBA" id="ARBA00001917"/>
    </source>
</evidence>
<evidence type="ECO:0000256" key="2">
    <source>
        <dbReference type="ARBA" id="ARBA00022643"/>
    </source>
</evidence>
<proteinExistence type="predicted"/>
<dbReference type="InterPro" id="IPR029039">
    <property type="entry name" value="Flavoprotein-like_sf"/>
</dbReference>
<dbReference type="InterPro" id="IPR050712">
    <property type="entry name" value="NAD(P)H-dep_reductase"/>
</dbReference>
<sequence length="182" mass="19933">MKIVGMAGSLREGSYAKMILATLFSLAPDGATCEALDVGQLPHYNQDLEDGVLPDAVMLARQTVESADVVLIVTPEFNHSVPGVLKNALDWLSRPAFKSCMVGKPVYFCTFSPGPLGGVRAQAHLREILASMLCKLPPLREVAITFVQTKVDGKRLTDEATVRHLQQALSHFYQREVEPERA</sequence>
<comment type="cofactor">
    <cofactor evidence="1">
        <name>FMN</name>
        <dbReference type="ChEBI" id="CHEBI:58210"/>
    </cofactor>
</comment>
<dbReference type="Gene3D" id="3.40.50.360">
    <property type="match status" value="1"/>
</dbReference>
<dbReference type="Pfam" id="PF03358">
    <property type="entry name" value="FMN_red"/>
    <property type="match status" value="1"/>
</dbReference>
<dbReference type="Proteomes" id="UP001056681">
    <property type="component" value="Chromosome"/>
</dbReference>
<dbReference type="RefSeq" id="WP_250339197.1">
    <property type="nucleotide sequence ID" value="NZ_CP063231.1"/>
</dbReference>
<evidence type="ECO:0000259" key="3">
    <source>
        <dbReference type="Pfam" id="PF03358"/>
    </source>
</evidence>
<keyword evidence="2" id="KW-0285">Flavoprotein</keyword>
<dbReference type="PANTHER" id="PTHR30543:SF21">
    <property type="entry name" value="NAD(P)H-DEPENDENT FMN REDUCTASE LOT6"/>
    <property type="match status" value="1"/>
</dbReference>
<accession>A0ABY4T1K5</accession>
<gene>
    <name evidence="4" type="ORF">IM816_18220</name>
</gene>
<keyword evidence="5" id="KW-1185">Reference proteome</keyword>
<dbReference type="EMBL" id="CP063231">
    <property type="protein sequence ID" value="URL58490.1"/>
    <property type="molecule type" value="Genomic_DNA"/>
</dbReference>
<organism evidence="4 5">
    <name type="scientific">Luteibacter flocculans</name>
    <dbReference type="NCBI Taxonomy" id="2780091"/>
    <lineage>
        <taxon>Bacteria</taxon>
        <taxon>Pseudomonadati</taxon>
        <taxon>Pseudomonadota</taxon>
        <taxon>Gammaproteobacteria</taxon>
        <taxon>Lysobacterales</taxon>
        <taxon>Rhodanobacteraceae</taxon>
        <taxon>Luteibacter</taxon>
    </lineage>
</organism>
<evidence type="ECO:0000313" key="5">
    <source>
        <dbReference type="Proteomes" id="UP001056681"/>
    </source>
</evidence>
<dbReference type="PANTHER" id="PTHR30543">
    <property type="entry name" value="CHROMATE REDUCTASE"/>
    <property type="match status" value="1"/>
</dbReference>
<dbReference type="SUPFAM" id="SSF52218">
    <property type="entry name" value="Flavoproteins"/>
    <property type="match status" value="1"/>
</dbReference>